<proteinExistence type="predicted"/>
<dbReference type="Proteomes" id="UP000697710">
    <property type="component" value="Unassembled WGS sequence"/>
</dbReference>
<dbReference type="AlphaFoldDB" id="A0A956M214"/>
<organism evidence="2 3">
    <name type="scientific">Eiseniibacteriota bacterium</name>
    <dbReference type="NCBI Taxonomy" id="2212470"/>
    <lineage>
        <taxon>Bacteria</taxon>
        <taxon>Candidatus Eiseniibacteriota</taxon>
    </lineage>
</organism>
<sequence length="69" mass="7312">MASARALGAHRDLGAHREPNGSLVTHAETNRPAWALVRKVALAVGRESIGGSIAFLAPEGFSLCCKRCR</sequence>
<evidence type="ECO:0000256" key="1">
    <source>
        <dbReference type="SAM" id="MobiDB-lite"/>
    </source>
</evidence>
<feature type="compositionally biased region" description="Basic and acidic residues" evidence="1">
    <location>
        <begin position="9"/>
        <end position="19"/>
    </location>
</feature>
<feature type="region of interest" description="Disordered" evidence="1">
    <location>
        <begin position="1"/>
        <end position="24"/>
    </location>
</feature>
<accession>A0A956M214</accession>
<evidence type="ECO:0000313" key="3">
    <source>
        <dbReference type="Proteomes" id="UP000697710"/>
    </source>
</evidence>
<name>A0A956M214_UNCEI</name>
<feature type="non-terminal residue" evidence="2">
    <location>
        <position position="1"/>
    </location>
</feature>
<evidence type="ECO:0000313" key="2">
    <source>
        <dbReference type="EMBL" id="MCA9729639.1"/>
    </source>
</evidence>
<comment type="caution">
    <text evidence="2">The sequence shown here is derived from an EMBL/GenBank/DDBJ whole genome shotgun (WGS) entry which is preliminary data.</text>
</comment>
<dbReference type="EMBL" id="JAGQHR010000779">
    <property type="protein sequence ID" value="MCA9729639.1"/>
    <property type="molecule type" value="Genomic_DNA"/>
</dbReference>
<reference evidence="2" key="1">
    <citation type="submission" date="2020-04" db="EMBL/GenBank/DDBJ databases">
        <authorList>
            <person name="Zhang T."/>
        </authorList>
    </citation>
    <scope>NUCLEOTIDE SEQUENCE</scope>
    <source>
        <strain evidence="2">HKST-UBA01</strain>
    </source>
</reference>
<gene>
    <name evidence="2" type="ORF">KC729_18300</name>
</gene>
<protein>
    <submittedName>
        <fullName evidence="2">Uncharacterized protein</fullName>
    </submittedName>
</protein>
<reference evidence="2" key="2">
    <citation type="journal article" date="2021" name="Microbiome">
        <title>Successional dynamics and alternative stable states in a saline activated sludge microbial community over 9 years.</title>
        <authorList>
            <person name="Wang Y."/>
            <person name="Ye J."/>
            <person name="Ju F."/>
            <person name="Liu L."/>
            <person name="Boyd J.A."/>
            <person name="Deng Y."/>
            <person name="Parks D.H."/>
            <person name="Jiang X."/>
            <person name="Yin X."/>
            <person name="Woodcroft B.J."/>
            <person name="Tyson G.W."/>
            <person name="Hugenholtz P."/>
            <person name="Polz M.F."/>
            <person name="Zhang T."/>
        </authorList>
    </citation>
    <scope>NUCLEOTIDE SEQUENCE</scope>
    <source>
        <strain evidence="2">HKST-UBA01</strain>
    </source>
</reference>